<feature type="transmembrane region" description="Helical" evidence="6">
    <location>
        <begin position="159"/>
        <end position="177"/>
    </location>
</feature>
<proteinExistence type="predicted"/>
<feature type="transmembrane region" description="Helical" evidence="6">
    <location>
        <begin position="279"/>
        <end position="302"/>
    </location>
</feature>
<evidence type="ECO:0000313" key="8">
    <source>
        <dbReference type="EMBL" id="MTK22144.1"/>
    </source>
</evidence>
<keyword evidence="4 6" id="KW-1133">Transmembrane helix</keyword>
<feature type="transmembrane region" description="Helical" evidence="6">
    <location>
        <begin position="243"/>
        <end position="267"/>
    </location>
</feature>
<dbReference type="PANTHER" id="PTHR43568:SF1">
    <property type="entry name" value="P PROTEIN"/>
    <property type="match status" value="1"/>
</dbReference>
<evidence type="ECO:0000256" key="5">
    <source>
        <dbReference type="ARBA" id="ARBA00023136"/>
    </source>
</evidence>
<dbReference type="GO" id="GO:0016020">
    <property type="term" value="C:membrane"/>
    <property type="evidence" value="ECO:0007669"/>
    <property type="project" value="UniProtKB-SubCell"/>
</dbReference>
<keyword evidence="5 6" id="KW-0472">Membrane</keyword>
<evidence type="ECO:0000256" key="6">
    <source>
        <dbReference type="SAM" id="Phobius"/>
    </source>
</evidence>
<feature type="transmembrane region" description="Helical" evidence="6">
    <location>
        <begin position="198"/>
        <end position="231"/>
    </location>
</feature>
<dbReference type="GO" id="GO:0055085">
    <property type="term" value="P:transmembrane transport"/>
    <property type="evidence" value="ECO:0007669"/>
    <property type="project" value="InterPro"/>
</dbReference>
<name>A0A9X4XEX9_9FIRM</name>
<reference evidence="8 9" key="1">
    <citation type="journal article" date="2019" name="Nat. Med.">
        <title>A library of human gut bacterial isolates paired with longitudinal multiomics data enables mechanistic microbiome research.</title>
        <authorList>
            <person name="Poyet M."/>
            <person name="Groussin M."/>
            <person name="Gibbons S.M."/>
            <person name="Avila-Pacheco J."/>
            <person name="Jiang X."/>
            <person name="Kearney S.M."/>
            <person name="Perrotta A.R."/>
            <person name="Berdy B."/>
            <person name="Zhao S."/>
            <person name="Lieberman T.D."/>
            <person name="Swanson P.K."/>
            <person name="Smith M."/>
            <person name="Roesemann S."/>
            <person name="Alexander J.E."/>
            <person name="Rich S.A."/>
            <person name="Livny J."/>
            <person name="Vlamakis H."/>
            <person name="Clish C."/>
            <person name="Bullock K."/>
            <person name="Deik A."/>
            <person name="Scott J."/>
            <person name="Pierce K.A."/>
            <person name="Xavier R.J."/>
            <person name="Alm E.J."/>
        </authorList>
    </citation>
    <scope>NUCLEOTIDE SEQUENCE [LARGE SCALE GENOMIC DNA]</scope>
    <source>
        <strain evidence="8 9">BIOML-A198</strain>
    </source>
</reference>
<comment type="caution">
    <text evidence="8">The sequence shown here is derived from an EMBL/GenBank/DDBJ whole genome shotgun (WGS) entry which is preliminary data.</text>
</comment>
<organism evidence="8 9">
    <name type="scientific">Turicibacter sanguinis</name>
    <dbReference type="NCBI Taxonomy" id="154288"/>
    <lineage>
        <taxon>Bacteria</taxon>
        <taxon>Bacillati</taxon>
        <taxon>Bacillota</taxon>
        <taxon>Erysipelotrichia</taxon>
        <taxon>Erysipelotrichales</taxon>
        <taxon>Turicibacteraceae</taxon>
        <taxon>Turicibacter</taxon>
    </lineage>
</organism>
<dbReference type="EMBL" id="WMQE01000031">
    <property type="protein sequence ID" value="MTK22144.1"/>
    <property type="molecule type" value="Genomic_DNA"/>
</dbReference>
<feature type="transmembrane region" description="Helical" evidence="6">
    <location>
        <begin position="14"/>
        <end position="32"/>
    </location>
</feature>
<evidence type="ECO:0000313" key="9">
    <source>
        <dbReference type="Proteomes" id="UP000487649"/>
    </source>
</evidence>
<evidence type="ECO:0000256" key="2">
    <source>
        <dbReference type="ARBA" id="ARBA00022448"/>
    </source>
</evidence>
<dbReference type="Pfam" id="PF03600">
    <property type="entry name" value="CitMHS"/>
    <property type="match status" value="1"/>
</dbReference>
<comment type="subcellular location">
    <subcellularLocation>
        <location evidence="1">Membrane</location>
        <topology evidence="1">Multi-pass membrane protein</topology>
    </subcellularLocation>
</comment>
<feature type="domain" description="Citrate transporter-like" evidence="7">
    <location>
        <begin position="10"/>
        <end position="298"/>
    </location>
</feature>
<dbReference type="InterPro" id="IPR051475">
    <property type="entry name" value="Diverse_Ion_Transporter"/>
</dbReference>
<feature type="transmembrane region" description="Helical" evidence="6">
    <location>
        <begin position="78"/>
        <end position="108"/>
    </location>
</feature>
<dbReference type="OrthoDB" id="3177666at2"/>
<accession>A0A9X4XEX9</accession>
<gene>
    <name evidence="8" type="ORF">GMA92_12060</name>
</gene>
<feature type="transmembrane region" description="Helical" evidence="6">
    <location>
        <begin position="120"/>
        <end position="139"/>
    </location>
</feature>
<dbReference type="AlphaFoldDB" id="A0A9X4XEX9"/>
<evidence type="ECO:0000256" key="3">
    <source>
        <dbReference type="ARBA" id="ARBA00022692"/>
    </source>
</evidence>
<keyword evidence="2" id="KW-0813">Transport</keyword>
<evidence type="ECO:0000259" key="7">
    <source>
        <dbReference type="Pfam" id="PF03600"/>
    </source>
</evidence>
<protein>
    <submittedName>
        <fullName evidence="8">Anion transporter</fullName>
    </submittedName>
</protein>
<evidence type="ECO:0000256" key="4">
    <source>
        <dbReference type="ARBA" id="ARBA00022989"/>
    </source>
</evidence>
<sequence>MILNTLKNWIKKEIVLVIASCLALLSSFFTGLHTSHIDFNVLMLLFNLMIVVAAFKKLNVLDKISTLILSRCQNTKQLTLGLMLLTFFMAMIITNDVALITFVPLALILVKSTHLDAIKLIVLLTLAANLGSSLTPIGNPQNLYLYSYYHLSPSEFLKITFPLGLMSFALLLVIVLRDKKEPLQAELSCTNIEQPKKVLAYSFLLGIILMSVFHLIKVEWTFILTLLFVLISDRSLFKKVDYALLITFIAFFVFIGNISSIPALTHWMQAMLQTEPKTYLAGILSSQIISNVPAAILLSTFTPYAKSLLIGVNIGGLGTLIASLASVISYKLFAQTYPNQTAKYLKVFTLYNVSLLFILTLLFLISL</sequence>
<feature type="transmembrane region" description="Helical" evidence="6">
    <location>
        <begin position="345"/>
        <end position="365"/>
    </location>
</feature>
<dbReference type="PANTHER" id="PTHR43568">
    <property type="entry name" value="P PROTEIN"/>
    <property type="match status" value="1"/>
</dbReference>
<feature type="transmembrane region" description="Helical" evidence="6">
    <location>
        <begin position="308"/>
        <end position="333"/>
    </location>
</feature>
<dbReference type="InterPro" id="IPR004680">
    <property type="entry name" value="Cit_transptr-like_dom"/>
</dbReference>
<keyword evidence="3 6" id="KW-0812">Transmembrane</keyword>
<evidence type="ECO:0000256" key="1">
    <source>
        <dbReference type="ARBA" id="ARBA00004141"/>
    </source>
</evidence>
<dbReference type="Proteomes" id="UP000487649">
    <property type="component" value="Unassembled WGS sequence"/>
</dbReference>